<dbReference type="Pfam" id="PF12850">
    <property type="entry name" value="Metallophos_2"/>
    <property type="match status" value="1"/>
</dbReference>
<dbReference type="SUPFAM" id="SSF56300">
    <property type="entry name" value="Metallo-dependent phosphatases"/>
    <property type="match status" value="1"/>
</dbReference>
<evidence type="ECO:0000313" key="4">
    <source>
        <dbReference type="EMBL" id="MCK8488435.1"/>
    </source>
</evidence>
<dbReference type="GO" id="GO:0046872">
    <property type="term" value="F:metal ion binding"/>
    <property type="evidence" value="ECO:0007669"/>
    <property type="project" value="UniProtKB-KW"/>
</dbReference>
<dbReference type="InterPro" id="IPR000979">
    <property type="entry name" value="Phosphodiesterase_MJ0936/Vps29"/>
</dbReference>
<gene>
    <name evidence="4" type="ORF">M0651_14765</name>
</gene>
<dbReference type="EC" id="3.1.4.-" evidence="2"/>
<accession>A0A9X2BSI5</accession>
<evidence type="ECO:0000256" key="2">
    <source>
        <dbReference type="RuleBase" id="RU362039"/>
    </source>
</evidence>
<comment type="caution">
    <text evidence="4">The sequence shown here is derived from an EMBL/GenBank/DDBJ whole genome shotgun (WGS) entry which is preliminary data.</text>
</comment>
<dbReference type="InterPro" id="IPR029052">
    <property type="entry name" value="Metallo-depent_PP-like"/>
</dbReference>
<dbReference type="Gene3D" id="3.60.21.10">
    <property type="match status" value="1"/>
</dbReference>
<keyword evidence="5" id="KW-1185">Reference proteome</keyword>
<dbReference type="EMBL" id="JALPRK010000013">
    <property type="protein sequence ID" value="MCK8488435.1"/>
    <property type="molecule type" value="Genomic_DNA"/>
</dbReference>
<sequence length="168" mass="18360">MRIGVVSDTHMPRRGAELPAKLRQTLKTCDLILHLGDWVTMDVYEQLAAIAPVDGVAGNNDPVEIIRRFGQHKILELGGRRIGLTHGHLPGGGHGAKENAVRVFAGKPVDAVLFGHSHKPYLAESGGVLWFNPGSPTDKRREPKYSFGVLEVTPQAIEATHIYMDAKK</sequence>
<reference evidence="4" key="1">
    <citation type="submission" date="2022-04" db="EMBL/GenBank/DDBJ databases">
        <authorList>
            <person name="Seo M.-J."/>
        </authorList>
    </citation>
    <scope>NUCLEOTIDE SEQUENCE</scope>
    <source>
        <strain evidence="4">MBLB2552</strain>
    </source>
</reference>
<comment type="cofactor">
    <cofactor evidence="2">
        <name>a divalent metal cation</name>
        <dbReference type="ChEBI" id="CHEBI:60240"/>
    </cofactor>
</comment>
<comment type="similarity">
    <text evidence="1 2">Belongs to the metallophosphoesterase superfamily. YfcE family.</text>
</comment>
<proteinExistence type="inferred from homology"/>
<name>A0A9X2BSI5_9BACL</name>
<keyword evidence="2" id="KW-0479">Metal-binding</keyword>
<evidence type="ECO:0000313" key="5">
    <source>
        <dbReference type="Proteomes" id="UP001139534"/>
    </source>
</evidence>
<dbReference type="RefSeq" id="WP_248552509.1">
    <property type="nucleotide sequence ID" value="NZ_JALPRK010000013.1"/>
</dbReference>
<dbReference type="AlphaFoldDB" id="A0A9X2BSI5"/>
<dbReference type="NCBIfam" id="TIGR00040">
    <property type="entry name" value="yfcE"/>
    <property type="match status" value="1"/>
</dbReference>
<evidence type="ECO:0000259" key="3">
    <source>
        <dbReference type="Pfam" id="PF12850"/>
    </source>
</evidence>
<feature type="domain" description="Calcineurin-like phosphoesterase" evidence="3">
    <location>
        <begin position="1"/>
        <end position="153"/>
    </location>
</feature>
<organism evidence="4 5">
    <name type="scientific">Paenibacillus mellifer</name>
    <dbReference type="NCBI Taxonomy" id="2937794"/>
    <lineage>
        <taxon>Bacteria</taxon>
        <taxon>Bacillati</taxon>
        <taxon>Bacillota</taxon>
        <taxon>Bacilli</taxon>
        <taxon>Bacillales</taxon>
        <taxon>Paenibacillaceae</taxon>
        <taxon>Paenibacillus</taxon>
    </lineage>
</organism>
<dbReference type="Proteomes" id="UP001139534">
    <property type="component" value="Unassembled WGS sequence"/>
</dbReference>
<dbReference type="InterPro" id="IPR024654">
    <property type="entry name" value="Calcineurin-like_PHP_lpxH"/>
</dbReference>
<dbReference type="PANTHER" id="PTHR11124">
    <property type="entry name" value="VACUOLAR SORTING PROTEIN VPS29"/>
    <property type="match status" value="1"/>
</dbReference>
<evidence type="ECO:0000256" key="1">
    <source>
        <dbReference type="ARBA" id="ARBA00008950"/>
    </source>
</evidence>
<dbReference type="GO" id="GO:0016787">
    <property type="term" value="F:hydrolase activity"/>
    <property type="evidence" value="ECO:0007669"/>
    <property type="project" value="UniProtKB-UniRule"/>
</dbReference>
<protein>
    <recommendedName>
        <fullName evidence="2">Phosphoesterase</fullName>
        <ecNumber evidence="2">3.1.4.-</ecNumber>
    </recommendedName>
</protein>